<feature type="transmembrane region" description="Helical" evidence="13">
    <location>
        <begin position="129"/>
        <end position="150"/>
    </location>
</feature>
<evidence type="ECO:0000256" key="5">
    <source>
        <dbReference type="ARBA" id="ARBA00022692"/>
    </source>
</evidence>
<keyword evidence="4" id="KW-0633">Potassium transport</keyword>
<comment type="caution">
    <text evidence="14">The sequence shown here is derived from an EMBL/GenBank/DDBJ whole genome shotgun (WGS) entry which is preliminary data.</text>
</comment>
<dbReference type="Pfam" id="PF06736">
    <property type="entry name" value="TMEM175"/>
    <property type="match status" value="1"/>
</dbReference>
<evidence type="ECO:0000256" key="10">
    <source>
        <dbReference type="ARBA" id="ARBA00023136"/>
    </source>
</evidence>
<feature type="transmembrane region" description="Helical" evidence="13">
    <location>
        <begin position="94"/>
        <end position="117"/>
    </location>
</feature>
<evidence type="ECO:0000256" key="12">
    <source>
        <dbReference type="ARBA" id="ARBA00034430"/>
    </source>
</evidence>
<evidence type="ECO:0000313" key="15">
    <source>
        <dbReference type="Proteomes" id="UP000249819"/>
    </source>
</evidence>
<dbReference type="Proteomes" id="UP000249819">
    <property type="component" value="Unassembled WGS sequence"/>
</dbReference>
<evidence type="ECO:0000256" key="1">
    <source>
        <dbReference type="ARBA" id="ARBA00004141"/>
    </source>
</evidence>
<evidence type="ECO:0000256" key="6">
    <source>
        <dbReference type="ARBA" id="ARBA00022826"/>
    </source>
</evidence>
<evidence type="ECO:0000256" key="11">
    <source>
        <dbReference type="ARBA" id="ARBA00023303"/>
    </source>
</evidence>
<keyword evidence="3" id="KW-0813">Transport</keyword>
<evidence type="ECO:0000256" key="9">
    <source>
        <dbReference type="ARBA" id="ARBA00023065"/>
    </source>
</evidence>
<gene>
    <name evidence="14" type="ORF">CLV59_105512</name>
</gene>
<evidence type="ECO:0000256" key="3">
    <source>
        <dbReference type="ARBA" id="ARBA00022448"/>
    </source>
</evidence>
<evidence type="ECO:0000256" key="4">
    <source>
        <dbReference type="ARBA" id="ARBA00022538"/>
    </source>
</evidence>
<protein>
    <submittedName>
        <fullName evidence="14">Putative membrane protein</fullName>
    </submittedName>
</protein>
<sequence length="235" mass="26537">MEEHKKSLSNINNRISEKTRIEAISDGTFAIIITLLVLEIHRPAAIEGTMGHELLKNWPSYLAYAVAFIYVGVIWLNHHYMFLRLKETDPTFNWMNLGVLGASSLIPFPTGVLADAFKTGNLEDQKASIVLYAVIGGLMTLSWVPPCLYLSKKTNLLKDEVAPDTFKGDVKRPLTGTVFYIIGGLFGWFIHPAIAVFIFTLLILFYAWNSQGLNPQFKKIMTFKNERKTRKHTAS</sequence>
<accession>A0A327VYH4</accession>
<keyword evidence="5 13" id="KW-0812">Transmembrane</keyword>
<evidence type="ECO:0000256" key="13">
    <source>
        <dbReference type="SAM" id="Phobius"/>
    </source>
</evidence>
<reference evidence="14 15" key="1">
    <citation type="submission" date="2018-06" db="EMBL/GenBank/DDBJ databases">
        <title>Genomic Encyclopedia of Archaeal and Bacterial Type Strains, Phase II (KMG-II): from individual species to whole genera.</title>
        <authorList>
            <person name="Goeker M."/>
        </authorList>
    </citation>
    <scope>NUCLEOTIDE SEQUENCE [LARGE SCALE GENOMIC DNA]</scope>
    <source>
        <strain evidence="14 15">DSM 29821</strain>
    </source>
</reference>
<name>A0A327VYH4_9BACT</name>
<comment type="similarity">
    <text evidence="2">Belongs to the TMEM175 family.</text>
</comment>
<evidence type="ECO:0000313" key="14">
    <source>
        <dbReference type="EMBL" id="RAJ80403.1"/>
    </source>
</evidence>
<dbReference type="GO" id="GO:0005267">
    <property type="term" value="F:potassium channel activity"/>
    <property type="evidence" value="ECO:0007669"/>
    <property type="project" value="UniProtKB-KW"/>
</dbReference>
<dbReference type="GO" id="GO:0016020">
    <property type="term" value="C:membrane"/>
    <property type="evidence" value="ECO:0007669"/>
    <property type="project" value="UniProtKB-SubCell"/>
</dbReference>
<comment type="catalytic activity">
    <reaction evidence="12">
        <text>K(+)(in) = K(+)(out)</text>
        <dbReference type="Rhea" id="RHEA:29463"/>
        <dbReference type="ChEBI" id="CHEBI:29103"/>
    </reaction>
</comment>
<dbReference type="AlphaFoldDB" id="A0A327VYH4"/>
<keyword evidence="9" id="KW-0406">Ion transport</keyword>
<evidence type="ECO:0000256" key="8">
    <source>
        <dbReference type="ARBA" id="ARBA00022989"/>
    </source>
</evidence>
<keyword evidence="6" id="KW-0631">Potassium channel</keyword>
<comment type="subcellular location">
    <subcellularLocation>
        <location evidence="1">Membrane</location>
        <topology evidence="1">Multi-pass membrane protein</topology>
    </subcellularLocation>
</comment>
<feature type="transmembrane region" description="Helical" evidence="13">
    <location>
        <begin position="21"/>
        <end position="41"/>
    </location>
</feature>
<dbReference type="GO" id="GO:0015252">
    <property type="term" value="F:proton channel activity"/>
    <property type="evidence" value="ECO:0007669"/>
    <property type="project" value="InterPro"/>
</dbReference>
<feature type="transmembrane region" description="Helical" evidence="13">
    <location>
        <begin position="177"/>
        <end position="208"/>
    </location>
</feature>
<feature type="transmembrane region" description="Helical" evidence="13">
    <location>
        <begin position="61"/>
        <end position="82"/>
    </location>
</feature>
<keyword evidence="10 13" id="KW-0472">Membrane</keyword>
<dbReference type="EMBL" id="QLMA01000005">
    <property type="protein sequence ID" value="RAJ80403.1"/>
    <property type="molecule type" value="Genomic_DNA"/>
</dbReference>
<dbReference type="InterPro" id="IPR010617">
    <property type="entry name" value="TMEM175-like"/>
</dbReference>
<organism evidence="14 15">
    <name type="scientific">Chitinophaga dinghuensis</name>
    <dbReference type="NCBI Taxonomy" id="1539050"/>
    <lineage>
        <taxon>Bacteria</taxon>
        <taxon>Pseudomonadati</taxon>
        <taxon>Bacteroidota</taxon>
        <taxon>Chitinophagia</taxon>
        <taxon>Chitinophagales</taxon>
        <taxon>Chitinophagaceae</taxon>
        <taxon>Chitinophaga</taxon>
    </lineage>
</organism>
<keyword evidence="11" id="KW-0407">Ion channel</keyword>
<evidence type="ECO:0000256" key="7">
    <source>
        <dbReference type="ARBA" id="ARBA00022958"/>
    </source>
</evidence>
<dbReference type="PANTHER" id="PTHR31462">
    <property type="entry name" value="ENDOSOMAL/LYSOSOMAL POTASSIUM CHANNEL TMEM175"/>
    <property type="match status" value="1"/>
</dbReference>
<proteinExistence type="inferred from homology"/>
<keyword evidence="7" id="KW-0630">Potassium</keyword>
<keyword evidence="8 13" id="KW-1133">Transmembrane helix</keyword>
<keyword evidence="15" id="KW-1185">Reference proteome</keyword>
<evidence type="ECO:0000256" key="2">
    <source>
        <dbReference type="ARBA" id="ARBA00006920"/>
    </source>
</evidence>
<dbReference type="OrthoDB" id="7626281at2"/>
<dbReference type="PANTHER" id="PTHR31462:SF5">
    <property type="entry name" value="ENDOSOMAL_LYSOSOMAL PROTON CHANNEL TMEM175"/>
    <property type="match status" value="1"/>
</dbReference>
<dbReference type="RefSeq" id="WP_111593393.1">
    <property type="nucleotide sequence ID" value="NZ_QLMA01000005.1"/>
</dbReference>